<reference evidence="1 2" key="1">
    <citation type="submission" date="2014-12" db="EMBL/GenBank/DDBJ databases">
        <title>Genome sequence of Flavobacterium anhuiense RCM74.</title>
        <authorList>
            <person name="Kim J.F."/>
            <person name="Song J.Y."/>
            <person name="Kwak M.-J."/>
            <person name="Lee S.-W."/>
        </authorList>
    </citation>
    <scope>NUCLEOTIDE SEQUENCE [LARGE SCALE GENOMIC DNA]</scope>
    <source>
        <strain evidence="1 2">RCM74</strain>
    </source>
</reference>
<proteinExistence type="predicted"/>
<comment type="caution">
    <text evidence="1">The sequence shown here is derived from an EMBL/GenBank/DDBJ whole genome shotgun (WGS) entry which is preliminary data.</text>
</comment>
<sequence>MREKKKLFTFAPRKTGKLIERLEEKVEKLKRKKASEIFQVFLARNRKKF</sequence>
<dbReference type="AlphaFoldDB" id="A0A444VRZ7"/>
<name>A0A444VRZ7_9FLAO</name>
<dbReference type="Proteomes" id="UP000290433">
    <property type="component" value="Unassembled WGS sequence"/>
</dbReference>
<gene>
    <name evidence="1" type="ORF">NU08_4592</name>
</gene>
<dbReference type="EMBL" id="JUIV01000037">
    <property type="protein sequence ID" value="RYJ36382.1"/>
    <property type="molecule type" value="Genomic_DNA"/>
</dbReference>
<evidence type="ECO:0000313" key="2">
    <source>
        <dbReference type="Proteomes" id="UP000290433"/>
    </source>
</evidence>
<evidence type="ECO:0000313" key="1">
    <source>
        <dbReference type="EMBL" id="RYJ36382.1"/>
    </source>
</evidence>
<protein>
    <submittedName>
        <fullName evidence="1">Uncharacterized protein</fullName>
    </submittedName>
</protein>
<accession>A0A444VRZ7</accession>
<organism evidence="1 2">
    <name type="scientific">Flavobacterium anhuiense</name>
    <dbReference type="NCBI Taxonomy" id="459526"/>
    <lineage>
        <taxon>Bacteria</taxon>
        <taxon>Pseudomonadati</taxon>
        <taxon>Bacteroidota</taxon>
        <taxon>Flavobacteriia</taxon>
        <taxon>Flavobacteriales</taxon>
        <taxon>Flavobacteriaceae</taxon>
        <taxon>Flavobacterium</taxon>
    </lineage>
</organism>